<gene>
    <name evidence="1" type="ORF">IIG_01090</name>
</gene>
<evidence type="ECO:0000313" key="2">
    <source>
        <dbReference type="Proteomes" id="UP000006960"/>
    </source>
</evidence>
<dbReference type="AlphaFoldDB" id="J8IHJ4"/>
<evidence type="ECO:0000313" key="1">
    <source>
        <dbReference type="EMBL" id="EJR36971.1"/>
    </source>
</evidence>
<dbReference type="EMBL" id="AHEU01000005">
    <property type="protein sequence ID" value="EJR36971.1"/>
    <property type="molecule type" value="Genomic_DNA"/>
</dbReference>
<organism evidence="1 2">
    <name type="scientific">Bacillus cereus VD048</name>
    <dbReference type="NCBI Taxonomy" id="1053226"/>
    <lineage>
        <taxon>Bacteria</taxon>
        <taxon>Bacillati</taxon>
        <taxon>Bacillota</taxon>
        <taxon>Bacilli</taxon>
        <taxon>Bacillales</taxon>
        <taxon>Bacillaceae</taxon>
        <taxon>Bacillus</taxon>
        <taxon>Bacillus cereus group</taxon>
    </lineage>
</organism>
<dbReference type="HOGENOM" id="CLU_3339936_0_0_9"/>
<proteinExistence type="predicted"/>
<reference evidence="1 2" key="1">
    <citation type="submission" date="2012-04" db="EMBL/GenBank/DDBJ databases">
        <title>The Genome Sequence of Bacillus cereus VD048.</title>
        <authorList>
            <consortium name="The Broad Institute Genome Sequencing Platform"/>
            <consortium name="The Broad Institute Genome Sequencing Center for Infectious Disease"/>
            <person name="Feldgarden M."/>
            <person name="Van der Auwera G.A."/>
            <person name="Mahillon J."/>
            <person name="Duprez V."/>
            <person name="Timmery S."/>
            <person name="Mattelet C."/>
            <person name="Dierick K."/>
            <person name="Sun M."/>
            <person name="Yu Z."/>
            <person name="Zhu L."/>
            <person name="Hu X."/>
            <person name="Shank E.B."/>
            <person name="Swiecicka I."/>
            <person name="Hansen B.M."/>
            <person name="Andrup L."/>
            <person name="Young S.K."/>
            <person name="Zeng Q."/>
            <person name="Gargeya S."/>
            <person name="Fitzgerald M."/>
            <person name="Haas B."/>
            <person name="Abouelleil A."/>
            <person name="Alvarado L."/>
            <person name="Arachchi H.M."/>
            <person name="Berlin A."/>
            <person name="Chapman S.B."/>
            <person name="Goldberg J."/>
            <person name="Griggs A."/>
            <person name="Gujja S."/>
            <person name="Hansen M."/>
            <person name="Howarth C."/>
            <person name="Imamovic A."/>
            <person name="Larimer J."/>
            <person name="McCowen C."/>
            <person name="Montmayeur A."/>
            <person name="Murphy C."/>
            <person name="Neiman D."/>
            <person name="Pearson M."/>
            <person name="Priest M."/>
            <person name="Roberts A."/>
            <person name="Saif S."/>
            <person name="Shea T."/>
            <person name="Sisk P."/>
            <person name="Sykes S."/>
            <person name="Wortman J."/>
            <person name="Nusbaum C."/>
            <person name="Birren B."/>
        </authorList>
    </citation>
    <scope>NUCLEOTIDE SEQUENCE [LARGE SCALE GENOMIC DNA]</scope>
    <source>
        <strain evidence="1 2">VD048</strain>
    </source>
</reference>
<sequence length="37" mass="4236">MDERHSISDTGCIFNIYSDTSSYICNELKPIRTKALL</sequence>
<name>J8IHJ4_BACCE</name>
<comment type="caution">
    <text evidence="1">The sequence shown here is derived from an EMBL/GenBank/DDBJ whole genome shotgun (WGS) entry which is preliminary data.</text>
</comment>
<accession>J8IHJ4</accession>
<protein>
    <submittedName>
        <fullName evidence="1">Uncharacterized protein</fullName>
    </submittedName>
</protein>
<dbReference type="Proteomes" id="UP000006960">
    <property type="component" value="Unassembled WGS sequence"/>
</dbReference>